<accession>A0A2A7SB69</accession>
<dbReference type="CDD" id="cd00093">
    <property type="entry name" value="HTH_XRE"/>
    <property type="match status" value="1"/>
</dbReference>
<dbReference type="InterPro" id="IPR001387">
    <property type="entry name" value="Cro/C1-type_HTH"/>
</dbReference>
<evidence type="ECO:0000313" key="1">
    <source>
        <dbReference type="EMBL" id="PEH40480.1"/>
    </source>
</evidence>
<dbReference type="AlphaFoldDB" id="A0A2A7SB69"/>
<name>A0A2A7SB69_BURGA</name>
<gene>
    <name evidence="1" type="ORF">CRM94_17360</name>
</gene>
<evidence type="ECO:0000313" key="2">
    <source>
        <dbReference type="Proteomes" id="UP000220629"/>
    </source>
</evidence>
<organism evidence="1 2">
    <name type="scientific">Burkholderia gladioli</name>
    <name type="common">Pseudomonas marginata</name>
    <name type="synonym">Phytomonas marginata</name>
    <dbReference type="NCBI Taxonomy" id="28095"/>
    <lineage>
        <taxon>Bacteria</taxon>
        <taxon>Pseudomonadati</taxon>
        <taxon>Pseudomonadota</taxon>
        <taxon>Betaproteobacteria</taxon>
        <taxon>Burkholderiales</taxon>
        <taxon>Burkholderiaceae</taxon>
        <taxon>Burkholderia</taxon>
    </lineage>
</organism>
<dbReference type="EMBL" id="PDDY01000003">
    <property type="protein sequence ID" value="PEH40480.1"/>
    <property type="molecule type" value="Genomic_DNA"/>
</dbReference>
<protein>
    <submittedName>
        <fullName evidence="1">Uncharacterized protein</fullName>
    </submittedName>
</protein>
<comment type="caution">
    <text evidence="1">The sequence shown here is derived from an EMBL/GenBank/DDBJ whole genome shotgun (WGS) entry which is preliminary data.</text>
</comment>
<reference evidence="2" key="1">
    <citation type="submission" date="2017-09" db="EMBL/GenBank/DDBJ databases">
        <title>FDA dAtabase for Regulatory Grade micrObial Sequences (FDA-ARGOS): Supporting development and validation of Infectious Disease Dx tests.</title>
        <authorList>
            <person name="Minogue T."/>
            <person name="Wolcott M."/>
            <person name="Wasieloski L."/>
            <person name="Aguilar W."/>
            <person name="Moore D."/>
            <person name="Tallon L."/>
            <person name="Sadzewicz L."/>
            <person name="Ott S."/>
            <person name="Zhao X."/>
            <person name="Nagaraj S."/>
            <person name="Vavikolanu K."/>
            <person name="Aluvathingal J."/>
            <person name="Nadendla S."/>
            <person name="Sichtig H."/>
        </authorList>
    </citation>
    <scope>NUCLEOTIDE SEQUENCE [LARGE SCALE GENOMIC DNA]</scope>
    <source>
        <strain evidence="2">FDAARGOS_390</strain>
    </source>
</reference>
<dbReference type="Proteomes" id="UP000220629">
    <property type="component" value="Unassembled WGS sequence"/>
</dbReference>
<sequence length="217" mass="24249">MVEAYDTIFADTCMACLPRLEKLDDPRNVYSMIWRTAENLALATWREFSRGEAAGVAESIDDLAAAEADGPGGDFLSALTEHSPEDYHEEQAIARETLDARACFREKLEEAGFPTYISRDLERNLNGTRARRDRKRTKQMTGPVVPTTAVLELRALRAQLGLTVNELALRCSVPPARMYSYLRGIVKSEEVMNNIIRAARELLPLEARDTAISSEAK</sequence>
<proteinExistence type="predicted"/>